<dbReference type="PROSITE" id="PS51471">
    <property type="entry name" value="FE2OG_OXY"/>
    <property type="match status" value="1"/>
</dbReference>
<keyword evidence="11" id="KW-0479">Metal-binding</keyword>
<comment type="catalytic activity">
    <reaction evidence="9">
        <text>2-oxoglutarate + O2 + 2 H(+) = ethene + 3 CO2 + H2O</text>
        <dbReference type="Rhea" id="RHEA:31523"/>
        <dbReference type="ChEBI" id="CHEBI:15377"/>
        <dbReference type="ChEBI" id="CHEBI:15378"/>
        <dbReference type="ChEBI" id="CHEBI:15379"/>
        <dbReference type="ChEBI" id="CHEBI:16526"/>
        <dbReference type="ChEBI" id="CHEBI:16810"/>
        <dbReference type="ChEBI" id="CHEBI:18153"/>
        <dbReference type="EC" id="1.13.12.19"/>
    </reaction>
</comment>
<dbReference type="InterPro" id="IPR044861">
    <property type="entry name" value="IPNS-like_FE2OG_OXY"/>
</dbReference>
<dbReference type="GO" id="GO:0051213">
    <property type="term" value="F:dioxygenase activity"/>
    <property type="evidence" value="ECO:0007669"/>
    <property type="project" value="UniProtKB-KW"/>
</dbReference>
<feature type="domain" description="Fe2OG dioxygenase" evidence="12">
    <location>
        <begin position="185"/>
        <end position="287"/>
    </location>
</feature>
<organism evidence="13 14">
    <name type="scientific">Pseudooceanicola algae</name>
    <dbReference type="NCBI Taxonomy" id="1537215"/>
    <lineage>
        <taxon>Bacteria</taxon>
        <taxon>Pseudomonadati</taxon>
        <taxon>Pseudomonadota</taxon>
        <taxon>Alphaproteobacteria</taxon>
        <taxon>Rhodobacterales</taxon>
        <taxon>Paracoccaceae</taxon>
        <taxon>Pseudooceanicola</taxon>
    </lineage>
</organism>
<comment type="similarity">
    <text evidence="11">Belongs to the iron/ascorbate-dependent oxidoreductase family.</text>
</comment>
<keyword evidence="14" id="KW-1185">Reference proteome</keyword>
<protein>
    <recommendedName>
        <fullName evidence="5">2-oxoglutarate-dependent ethylene/succinate-forming enzyme</fullName>
        <ecNumber evidence="4">1.13.12.19</ecNumber>
        <ecNumber evidence="3">1.14.20.7</ecNumber>
    </recommendedName>
    <alternativeName>
        <fullName evidence="7">2-oxoglutarate dioxygenase (ethylene-forming)</fullName>
    </alternativeName>
    <alternativeName>
        <fullName evidence="8">2-oxoglutarate/L-arginine monooxygenase/decarboxylase (succinate-forming)</fullName>
    </alternativeName>
</protein>
<dbReference type="Pfam" id="PF03171">
    <property type="entry name" value="2OG-FeII_Oxy"/>
    <property type="match status" value="1"/>
</dbReference>
<evidence type="ECO:0000256" key="1">
    <source>
        <dbReference type="ARBA" id="ARBA00001954"/>
    </source>
</evidence>
<dbReference type="EC" id="1.14.20.7" evidence="3"/>
<evidence type="ECO:0000256" key="10">
    <source>
        <dbReference type="ARBA" id="ARBA00049359"/>
    </source>
</evidence>
<reference evidence="13 14" key="1">
    <citation type="submission" date="2020-08" db="EMBL/GenBank/DDBJ databases">
        <title>Genome sequence of Rhodobacteraceae bacterium Lw-13e.</title>
        <authorList>
            <person name="Poehlein A."/>
            <person name="Wolter L."/>
            <person name="Daniel R."/>
            <person name="Brinkhoff T."/>
        </authorList>
    </citation>
    <scope>NUCLEOTIDE SEQUENCE [LARGE SCALE GENOMIC DNA]</scope>
    <source>
        <strain evidence="13 14">Lw-13e</strain>
    </source>
</reference>
<dbReference type="Proteomes" id="UP000283786">
    <property type="component" value="Chromosome"/>
</dbReference>
<evidence type="ECO:0000313" key="14">
    <source>
        <dbReference type="Proteomes" id="UP000283786"/>
    </source>
</evidence>
<dbReference type="InterPro" id="IPR026992">
    <property type="entry name" value="DIOX_N"/>
</dbReference>
<comment type="catalytic activity">
    <reaction evidence="10">
        <text>L-arginine + 2-oxoglutarate + O2 = guanidine + L-glutamate 5-semialdehyde + succinate + CO2</text>
        <dbReference type="Rhea" id="RHEA:31535"/>
        <dbReference type="ChEBI" id="CHEBI:15379"/>
        <dbReference type="ChEBI" id="CHEBI:16526"/>
        <dbReference type="ChEBI" id="CHEBI:16810"/>
        <dbReference type="ChEBI" id="CHEBI:30031"/>
        <dbReference type="ChEBI" id="CHEBI:30087"/>
        <dbReference type="ChEBI" id="CHEBI:32682"/>
        <dbReference type="ChEBI" id="CHEBI:58066"/>
        <dbReference type="EC" id="1.14.20.7"/>
    </reaction>
</comment>
<evidence type="ECO:0000256" key="7">
    <source>
        <dbReference type="ARBA" id="ARBA00031011"/>
    </source>
</evidence>
<dbReference type="SUPFAM" id="SSF51197">
    <property type="entry name" value="Clavaminate synthase-like"/>
    <property type="match status" value="1"/>
</dbReference>
<evidence type="ECO:0000256" key="9">
    <source>
        <dbReference type="ARBA" id="ARBA00047725"/>
    </source>
</evidence>
<dbReference type="Gene3D" id="2.60.120.330">
    <property type="entry name" value="B-lactam Antibiotic, Isopenicillin N Synthase, Chain"/>
    <property type="match status" value="1"/>
</dbReference>
<dbReference type="OrthoDB" id="21825at2"/>
<comment type="cofactor">
    <cofactor evidence="1">
        <name>Fe(2+)</name>
        <dbReference type="ChEBI" id="CHEBI:29033"/>
    </cofactor>
</comment>
<dbReference type="PANTHER" id="PTHR47990">
    <property type="entry name" value="2-OXOGLUTARATE (2OG) AND FE(II)-DEPENDENT OXYGENASE SUPERFAMILY PROTEIN-RELATED"/>
    <property type="match status" value="1"/>
</dbReference>
<keyword evidence="11 13" id="KW-0560">Oxidoreductase</keyword>
<dbReference type="GO" id="GO:0046872">
    <property type="term" value="F:metal ion binding"/>
    <property type="evidence" value="ECO:0007669"/>
    <property type="project" value="UniProtKB-KW"/>
</dbReference>
<gene>
    <name evidence="13" type="primary">vldW_5</name>
    <name evidence="13" type="ORF">PSAL_017960</name>
</gene>
<dbReference type="Pfam" id="PF14226">
    <property type="entry name" value="DIOX_N"/>
    <property type="match status" value="1"/>
</dbReference>
<proteinExistence type="inferred from homology"/>
<evidence type="ECO:0000256" key="5">
    <source>
        <dbReference type="ARBA" id="ARBA00019045"/>
    </source>
</evidence>
<dbReference type="PRINTS" id="PR00682">
    <property type="entry name" value="IPNSYNTHASE"/>
</dbReference>
<dbReference type="InterPro" id="IPR005123">
    <property type="entry name" value="Oxoglu/Fe-dep_dioxygenase_dom"/>
</dbReference>
<keyword evidence="13" id="KW-0223">Dioxygenase</keyword>
<evidence type="ECO:0000256" key="4">
    <source>
        <dbReference type="ARBA" id="ARBA00012531"/>
    </source>
</evidence>
<evidence type="ECO:0000256" key="3">
    <source>
        <dbReference type="ARBA" id="ARBA00012293"/>
    </source>
</evidence>
<evidence type="ECO:0000313" key="13">
    <source>
        <dbReference type="EMBL" id="QPM90557.1"/>
    </source>
</evidence>
<evidence type="ECO:0000256" key="2">
    <source>
        <dbReference type="ARBA" id="ARBA00004767"/>
    </source>
</evidence>
<sequence length="328" mass="35905">MTPQSLTAKSVETASLPVIDVSALSSADPAKRAAVGAALRAACLDKGFFYCSGHGIPQGLIDAAFAETRALFDLPDAEKDSLDKSTSKANRGYETLGGQTLEAGAMPDRKEGYYIGVELPESDPRVQEGRFNRGPNIWPSDLAGFQPTMRAYFAALTVLGETLMRGIALSLDLPEDTFKDYCQDPLATLRLLHYPPANPDAPEERGAGAHTDFGGLTILMQDDNGGLQVFDQASESWVHANPISGTFVCNLGDMIARWTNDSYRSTLHRVMNTSGRERYSIPFFYVGNPDYEVKCIPTCLKPGETPKYDPITVEEHLTSMYRKTYVIK</sequence>
<dbReference type="EMBL" id="CP060436">
    <property type="protein sequence ID" value="QPM90557.1"/>
    <property type="molecule type" value="Genomic_DNA"/>
</dbReference>
<evidence type="ECO:0000256" key="6">
    <source>
        <dbReference type="ARBA" id="ARBA00022666"/>
    </source>
</evidence>
<keyword evidence="6" id="KW-0266">Ethylene biosynthesis</keyword>
<comment type="pathway">
    <text evidence="2">Alkene biosynthesis; ethylene biosynthesis via 2-oxoglutarate.</text>
</comment>
<dbReference type="AlphaFoldDB" id="A0A418SLF6"/>
<dbReference type="RefSeq" id="WP_119837596.1">
    <property type="nucleotide sequence ID" value="NZ_CP060436.1"/>
</dbReference>
<evidence type="ECO:0000256" key="8">
    <source>
        <dbReference type="ARBA" id="ARBA00031282"/>
    </source>
</evidence>
<name>A0A418SLF6_9RHOB</name>
<evidence type="ECO:0000256" key="11">
    <source>
        <dbReference type="RuleBase" id="RU003682"/>
    </source>
</evidence>
<accession>A0A418SLF6</accession>
<dbReference type="KEGG" id="palw:PSAL_017960"/>
<dbReference type="InterPro" id="IPR050231">
    <property type="entry name" value="Iron_ascorbate_oxido_reductase"/>
</dbReference>
<dbReference type="GO" id="GO:0102276">
    <property type="term" value="F:2-oxoglutarate oxygenase/decarboxylase (ethylene-forming) activity"/>
    <property type="evidence" value="ECO:0007669"/>
    <property type="project" value="UniProtKB-EC"/>
</dbReference>
<evidence type="ECO:0000259" key="12">
    <source>
        <dbReference type="PROSITE" id="PS51471"/>
    </source>
</evidence>
<keyword evidence="11" id="KW-0408">Iron</keyword>
<dbReference type="GO" id="GO:0009693">
    <property type="term" value="P:ethylene biosynthetic process"/>
    <property type="evidence" value="ECO:0007669"/>
    <property type="project" value="UniProtKB-KW"/>
</dbReference>
<dbReference type="EC" id="1.13.12.19" evidence="4"/>
<dbReference type="InterPro" id="IPR027443">
    <property type="entry name" value="IPNS-like_sf"/>
</dbReference>